<dbReference type="EMBL" id="WTYQ01000002">
    <property type="protein sequence ID" value="MXP25444.1"/>
    <property type="molecule type" value="Genomic_DNA"/>
</dbReference>
<keyword evidence="4" id="KW-1185">Reference proteome</keyword>
<evidence type="ECO:0000259" key="1">
    <source>
        <dbReference type="PROSITE" id="PS50883"/>
    </source>
</evidence>
<organism evidence="3 4">
    <name type="scientific">Altericroceibacterium indicum</name>
    <dbReference type="NCBI Taxonomy" id="374177"/>
    <lineage>
        <taxon>Bacteria</taxon>
        <taxon>Pseudomonadati</taxon>
        <taxon>Pseudomonadota</taxon>
        <taxon>Alphaproteobacteria</taxon>
        <taxon>Sphingomonadales</taxon>
        <taxon>Erythrobacteraceae</taxon>
        <taxon>Altericroceibacterium</taxon>
    </lineage>
</organism>
<reference evidence="3 4" key="1">
    <citation type="submission" date="2019-12" db="EMBL/GenBank/DDBJ databases">
        <title>Genomic-based taxomic classification of the family Erythrobacteraceae.</title>
        <authorList>
            <person name="Xu L."/>
        </authorList>
    </citation>
    <scope>NUCLEOTIDE SEQUENCE [LARGE SCALE GENOMIC DNA]</scope>
    <source>
        <strain evidence="3 4">DSM 18604</strain>
    </source>
</reference>
<proteinExistence type="predicted"/>
<dbReference type="PROSITE" id="PS50883">
    <property type="entry name" value="EAL"/>
    <property type="match status" value="1"/>
</dbReference>
<feature type="domain" description="EAL" evidence="1">
    <location>
        <begin position="185"/>
        <end position="435"/>
    </location>
</feature>
<dbReference type="InterPro" id="IPR029787">
    <property type="entry name" value="Nucleotide_cyclase"/>
</dbReference>
<dbReference type="Pfam" id="PF00563">
    <property type="entry name" value="EAL"/>
    <property type="match status" value="1"/>
</dbReference>
<evidence type="ECO:0000313" key="4">
    <source>
        <dbReference type="Proteomes" id="UP000460561"/>
    </source>
</evidence>
<dbReference type="InterPro" id="IPR001633">
    <property type="entry name" value="EAL_dom"/>
</dbReference>
<evidence type="ECO:0000313" key="3">
    <source>
        <dbReference type="EMBL" id="MXP25444.1"/>
    </source>
</evidence>
<dbReference type="GO" id="GO:0071111">
    <property type="term" value="F:cyclic-guanylate-specific phosphodiesterase activity"/>
    <property type="evidence" value="ECO:0007669"/>
    <property type="project" value="InterPro"/>
</dbReference>
<sequence length="436" mass="47765">MLSPIMYDDELQRDLLTGLVSGFSAMEAIDSWRGEAGERPFVHATLIGLNRFDTVNLAYGEEAGDSALVEVAARIQRFAEGDAVGPVLVSRIKGGSFLLASSKPCSRERWQWLAEELLERIAVPIRNPEAGIVRLSPRAVLYGGVIDSAGEMFAHLEDAQRSLQVQSGARLLWADRNIMLAGRPTQLLEADLLTALDRDEIQIFYQPQFSAADGKLLGAEALARWQHPELGRIGATALFAIAERADHVSQLSRHIVRKAIAGAVPWPKSLRLSLNVTPADLASGNFAEEFIATVNDAGFPIERLTLEITEHTLVTELDRSAMQLAQLAALGMRIALDDFGAGFCNFRYLKQLPLHYLKLDRSMVEGITHDARDLAVFRGIIAMAQALDLLVIAEGIETAEQLSVIAEEGCESYQGFLSARPMTGEDFQRLVAKTSL</sequence>
<evidence type="ECO:0000259" key="2">
    <source>
        <dbReference type="PROSITE" id="PS50887"/>
    </source>
</evidence>
<dbReference type="SUPFAM" id="SSF141868">
    <property type="entry name" value="EAL domain-like"/>
    <property type="match status" value="1"/>
</dbReference>
<feature type="domain" description="GGDEF" evidence="2">
    <location>
        <begin position="40"/>
        <end position="176"/>
    </location>
</feature>
<dbReference type="SUPFAM" id="SSF55073">
    <property type="entry name" value="Nucleotide cyclase"/>
    <property type="match status" value="1"/>
</dbReference>
<name>A0A845A702_9SPHN</name>
<protein>
    <submittedName>
        <fullName evidence="3">EAL domain-containing protein</fullName>
    </submittedName>
</protein>
<gene>
    <name evidence="3" type="ORF">GRI39_05225</name>
</gene>
<dbReference type="SMART" id="SM00267">
    <property type="entry name" value="GGDEF"/>
    <property type="match status" value="1"/>
</dbReference>
<dbReference type="AlphaFoldDB" id="A0A845A702"/>
<dbReference type="SMART" id="SM00052">
    <property type="entry name" value="EAL"/>
    <property type="match status" value="1"/>
</dbReference>
<dbReference type="InterPro" id="IPR000160">
    <property type="entry name" value="GGDEF_dom"/>
</dbReference>
<comment type="caution">
    <text evidence="3">The sequence shown here is derived from an EMBL/GenBank/DDBJ whole genome shotgun (WGS) entry which is preliminary data.</text>
</comment>
<dbReference type="Pfam" id="PF00990">
    <property type="entry name" value="GGDEF"/>
    <property type="match status" value="1"/>
</dbReference>
<dbReference type="CDD" id="cd01948">
    <property type="entry name" value="EAL"/>
    <property type="match status" value="1"/>
</dbReference>
<dbReference type="RefSeq" id="WP_160738677.1">
    <property type="nucleotide sequence ID" value="NZ_WTYQ01000002.1"/>
</dbReference>
<dbReference type="Gene3D" id="3.30.70.270">
    <property type="match status" value="1"/>
</dbReference>
<dbReference type="PROSITE" id="PS50887">
    <property type="entry name" value="GGDEF"/>
    <property type="match status" value="1"/>
</dbReference>
<dbReference type="Proteomes" id="UP000460561">
    <property type="component" value="Unassembled WGS sequence"/>
</dbReference>
<dbReference type="InterPro" id="IPR050706">
    <property type="entry name" value="Cyclic-di-GMP_PDE-like"/>
</dbReference>
<dbReference type="InterPro" id="IPR043128">
    <property type="entry name" value="Rev_trsase/Diguanyl_cyclase"/>
</dbReference>
<dbReference type="PANTHER" id="PTHR33121:SF79">
    <property type="entry name" value="CYCLIC DI-GMP PHOSPHODIESTERASE PDED-RELATED"/>
    <property type="match status" value="1"/>
</dbReference>
<dbReference type="Gene3D" id="3.20.20.450">
    <property type="entry name" value="EAL domain"/>
    <property type="match status" value="1"/>
</dbReference>
<dbReference type="OrthoDB" id="9814202at2"/>
<accession>A0A845A702</accession>
<dbReference type="PANTHER" id="PTHR33121">
    <property type="entry name" value="CYCLIC DI-GMP PHOSPHODIESTERASE PDEF"/>
    <property type="match status" value="1"/>
</dbReference>
<dbReference type="InterPro" id="IPR035919">
    <property type="entry name" value="EAL_sf"/>
</dbReference>